<feature type="region of interest" description="Disordered" evidence="1">
    <location>
        <begin position="174"/>
        <end position="193"/>
    </location>
</feature>
<proteinExistence type="predicted"/>
<dbReference type="RefSeq" id="WP_271322561.1">
    <property type="nucleotide sequence ID" value="NZ_JAAGKO020000071.1"/>
</dbReference>
<dbReference type="EMBL" id="JAAGKO020000071">
    <property type="protein sequence ID" value="MDI5967080.1"/>
    <property type="molecule type" value="Genomic_DNA"/>
</dbReference>
<evidence type="ECO:0008006" key="4">
    <source>
        <dbReference type="Google" id="ProtNLM"/>
    </source>
</evidence>
<protein>
    <recommendedName>
        <fullName evidence="4">Gluconate 2-dehydrogenase subunit 3 family protein</fullName>
    </recommendedName>
</protein>
<organism evidence="2 3">
    <name type="scientific">Streptantibioticus silvisoli</name>
    <dbReference type="NCBI Taxonomy" id="2705255"/>
    <lineage>
        <taxon>Bacteria</taxon>
        <taxon>Bacillati</taxon>
        <taxon>Actinomycetota</taxon>
        <taxon>Actinomycetes</taxon>
        <taxon>Kitasatosporales</taxon>
        <taxon>Streptomycetaceae</taxon>
        <taxon>Streptantibioticus</taxon>
    </lineage>
</organism>
<feature type="compositionally biased region" description="Low complexity" evidence="1">
    <location>
        <begin position="1"/>
        <end position="34"/>
    </location>
</feature>
<sequence>MSAPATGGPDPAGPHPAGSDLTGPDTAGPDTGPGQESTLKQDTTAGLDAERFVRLSVALTGFDAAELAETGLAEVYRALVARQLGPRRYGDLLGALDRAGGDADGPAGLPVHELLTGDEALGDLARAVCHLWYLGTWPGLPGEDGPPVPSPVSAHAYAGALVWRSFGGHAPGTGRPGYGSWSLPPAGATGGGR</sequence>
<evidence type="ECO:0000313" key="2">
    <source>
        <dbReference type="EMBL" id="MDI5967080.1"/>
    </source>
</evidence>
<name>A0ABT6W8J5_9ACTN</name>
<feature type="region of interest" description="Disordered" evidence="1">
    <location>
        <begin position="1"/>
        <end position="43"/>
    </location>
</feature>
<dbReference type="Proteomes" id="UP001156398">
    <property type="component" value="Unassembled WGS sequence"/>
</dbReference>
<reference evidence="2 3" key="1">
    <citation type="submission" date="2023-05" db="EMBL/GenBank/DDBJ databases">
        <title>Streptantibioticus silvisoli sp. nov., acidotolerant actinomycetes 1 from pine litter.</title>
        <authorList>
            <person name="Swiecimska M."/>
            <person name="Golinska P."/>
            <person name="Sangal V."/>
            <person name="Wachnowicz B."/>
            <person name="Goodfellow M."/>
        </authorList>
    </citation>
    <scope>NUCLEOTIDE SEQUENCE [LARGE SCALE GENOMIC DNA]</scope>
    <source>
        <strain evidence="2 3">SL54</strain>
    </source>
</reference>
<accession>A0ABT6W8J5</accession>
<gene>
    <name evidence="2" type="ORF">POF43_030870</name>
</gene>
<comment type="caution">
    <text evidence="2">The sequence shown here is derived from an EMBL/GenBank/DDBJ whole genome shotgun (WGS) entry which is preliminary data.</text>
</comment>
<evidence type="ECO:0000256" key="1">
    <source>
        <dbReference type="SAM" id="MobiDB-lite"/>
    </source>
</evidence>
<evidence type="ECO:0000313" key="3">
    <source>
        <dbReference type="Proteomes" id="UP001156398"/>
    </source>
</evidence>
<keyword evidence="3" id="KW-1185">Reference proteome</keyword>